<comment type="caution">
    <text evidence="2">The sequence shown here is derived from an EMBL/GenBank/DDBJ whole genome shotgun (WGS) entry which is preliminary data.</text>
</comment>
<proteinExistence type="predicted"/>
<evidence type="ECO:0000259" key="1">
    <source>
        <dbReference type="PROSITE" id="PS50125"/>
    </source>
</evidence>
<protein>
    <recommendedName>
        <fullName evidence="1">Guanylate cyclase domain-containing protein</fullName>
    </recommendedName>
</protein>
<dbReference type="InterPro" id="IPR001054">
    <property type="entry name" value="A/G_cyclase"/>
</dbReference>
<dbReference type="GO" id="GO:0009190">
    <property type="term" value="P:cyclic nucleotide biosynthetic process"/>
    <property type="evidence" value="ECO:0007669"/>
    <property type="project" value="InterPro"/>
</dbReference>
<accession>X1UKR4</accession>
<reference evidence="2" key="1">
    <citation type="journal article" date="2014" name="Front. Microbiol.">
        <title>High frequency of phylogenetically diverse reductive dehalogenase-homologous genes in deep subseafloor sedimentary metagenomes.</title>
        <authorList>
            <person name="Kawai M."/>
            <person name="Futagami T."/>
            <person name="Toyoda A."/>
            <person name="Takaki Y."/>
            <person name="Nishi S."/>
            <person name="Hori S."/>
            <person name="Arai W."/>
            <person name="Tsubouchi T."/>
            <person name="Morono Y."/>
            <person name="Uchiyama I."/>
            <person name="Ito T."/>
            <person name="Fujiyama A."/>
            <person name="Inagaki F."/>
            <person name="Takami H."/>
        </authorList>
    </citation>
    <scope>NUCLEOTIDE SEQUENCE</scope>
    <source>
        <strain evidence="2">Expedition CK06-06</strain>
    </source>
</reference>
<dbReference type="SUPFAM" id="SSF55073">
    <property type="entry name" value="Nucleotide cyclase"/>
    <property type="match status" value="1"/>
</dbReference>
<sequence length="237" mass="26711">MSVGQKQINDLKEQISSGFLVSQYTVSDGMHRFILPALEYDKYEIAVPDGPAIREFVNSEEFKKAQMKPHKFGVALLDIVGFSKNPDDIQLKMIVRYQCLVRGVLKDTPVKRIISIGDGSIFVFAEADIPNMPKYLYSVDHALAGFNLDFGADNMPKIEWRIGVHVGRAYVFRDINGQTNYIGTAVNLAQRVSTCVPDSWNNNMDFRAKSTIYVSEEAYNEFVSNGLNEEFDFLDTG</sequence>
<feature type="domain" description="Guanylate cyclase" evidence="1">
    <location>
        <begin position="73"/>
        <end position="193"/>
    </location>
</feature>
<evidence type="ECO:0000313" key="2">
    <source>
        <dbReference type="EMBL" id="GAJ00466.1"/>
    </source>
</evidence>
<dbReference type="EMBL" id="BARW01018576">
    <property type="protein sequence ID" value="GAJ00466.1"/>
    <property type="molecule type" value="Genomic_DNA"/>
</dbReference>
<dbReference type="GO" id="GO:0035556">
    <property type="term" value="P:intracellular signal transduction"/>
    <property type="evidence" value="ECO:0007669"/>
    <property type="project" value="InterPro"/>
</dbReference>
<name>X1UKR4_9ZZZZ</name>
<dbReference type="InterPro" id="IPR029787">
    <property type="entry name" value="Nucleotide_cyclase"/>
</dbReference>
<organism evidence="2">
    <name type="scientific">marine sediment metagenome</name>
    <dbReference type="NCBI Taxonomy" id="412755"/>
    <lineage>
        <taxon>unclassified sequences</taxon>
        <taxon>metagenomes</taxon>
        <taxon>ecological metagenomes</taxon>
    </lineage>
</organism>
<gene>
    <name evidence="2" type="ORF">S12H4_31779</name>
</gene>
<dbReference type="PROSITE" id="PS50125">
    <property type="entry name" value="GUANYLATE_CYCLASE_2"/>
    <property type="match status" value="1"/>
</dbReference>
<dbReference type="AlphaFoldDB" id="X1UKR4"/>
<dbReference type="Gene3D" id="3.30.70.1230">
    <property type="entry name" value="Nucleotide cyclase"/>
    <property type="match status" value="1"/>
</dbReference>
<feature type="non-terminal residue" evidence="2">
    <location>
        <position position="237"/>
    </location>
</feature>